<evidence type="ECO:0000313" key="1">
    <source>
        <dbReference type="EMBL" id="KAK9029365.1"/>
    </source>
</evidence>
<protein>
    <submittedName>
        <fullName evidence="1">Uncharacterized protein</fullName>
    </submittedName>
</protein>
<name>A0ABR2SVU2_9ROSI</name>
<keyword evidence="2" id="KW-1185">Reference proteome</keyword>
<comment type="caution">
    <text evidence="1">The sequence shown here is derived from an EMBL/GenBank/DDBJ whole genome shotgun (WGS) entry which is preliminary data.</text>
</comment>
<evidence type="ECO:0000313" key="2">
    <source>
        <dbReference type="Proteomes" id="UP001396334"/>
    </source>
</evidence>
<accession>A0ABR2SVU2</accession>
<gene>
    <name evidence="1" type="ORF">V6N11_026483</name>
</gene>
<proteinExistence type="predicted"/>
<sequence>MRLFQPSPRSMLLDWEVDVINVVGFDNCLPIGLFSNCHDWLLQVMEVLNREQLNVFVTLLWSIWNRRNRWVHDSQVVPARIVVENV</sequence>
<dbReference type="Proteomes" id="UP001396334">
    <property type="component" value="Unassembled WGS sequence"/>
</dbReference>
<reference evidence="1 2" key="1">
    <citation type="journal article" date="2024" name="G3 (Bethesda)">
        <title>Genome assembly of Hibiscus sabdariffa L. provides insights into metabolisms of medicinal natural products.</title>
        <authorList>
            <person name="Kim T."/>
        </authorList>
    </citation>
    <scope>NUCLEOTIDE SEQUENCE [LARGE SCALE GENOMIC DNA]</scope>
    <source>
        <strain evidence="1">TK-2024</strain>
        <tissue evidence="1">Old leaves</tissue>
    </source>
</reference>
<dbReference type="EMBL" id="JBBPBN010000011">
    <property type="protein sequence ID" value="KAK9029365.1"/>
    <property type="molecule type" value="Genomic_DNA"/>
</dbReference>
<organism evidence="1 2">
    <name type="scientific">Hibiscus sabdariffa</name>
    <name type="common">roselle</name>
    <dbReference type="NCBI Taxonomy" id="183260"/>
    <lineage>
        <taxon>Eukaryota</taxon>
        <taxon>Viridiplantae</taxon>
        <taxon>Streptophyta</taxon>
        <taxon>Embryophyta</taxon>
        <taxon>Tracheophyta</taxon>
        <taxon>Spermatophyta</taxon>
        <taxon>Magnoliopsida</taxon>
        <taxon>eudicotyledons</taxon>
        <taxon>Gunneridae</taxon>
        <taxon>Pentapetalae</taxon>
        <taxon>rosids</taxon>
        <taxon>malvids</taxon>
        <taxon>Malvales</taxon>
        <taxon>Malvaceae</taxon>
        <taxon>Malvoideae</taxon>
        <taxon>Hibiscus</taxon>
    </lineage>
</organism>